<sequence>MWSTATVREDEAVTSEATDQAARHDPVYDRLHESSEFIELRKRYRGFVIPATVAFLAWYLLYVAMSNWAGDFMAIKLAGNINVALVFGLLQFVTTFGLAYAYSRFSNAKLDPLARNLEQSYRDQAGTDSKRGQA</sequence>
<feature type="transmembrane region" description="Helical" evidence="2">
    <location>
        <begin position="81"/>
        <end position="102"/>
    </location>
</feature>
<protein>
    <submittedName>
        <fullName evidence="3">DUF485 domain-containing protein</fullName>
    </submittedName>
</protein>
<dbReference type="Pfam" id="PF04341">
    <property type="entry name" value="DUF485"/>
    <property type="match status" value="1"/>
</dbReference>
<gene>
    <name evidence="3" type="ORF">CXG46_12185</name>
</gene>
<keyword evidence="2" id="KW-0472">Membrane</keyword>
<proteinExistence type="predicted"/>
<dbReference type="EMBL" id="PJBV01000017">
    <property type="protein sequence ID" value="PKH40787.1"/>
    <property type="molecule type" value="Genomic_DNA"/>
</dbReference>
<name>A0ABX4QXG7_9ACTN</name>
<feature type="region of interest" description="Disordered" evidence="1">
    <location>
        <begin position="1"/>
        <end position="21"/>
    </location>
</feature>
<organism evidence="3 4">
    <name type="scientific">Nocardioides alpinus</name>
    <dbReference type="NCBI Taxonomy" id="748909"/>
    <lineage>
        <taxon>Bacteria</taxon>
        <taxon>Bacillati</taxon>
        <taxon>Actinomycetota</taxon>
        <taxon>Actinomycetes</taxon>
        <taxon>Propionibacteriales</taxon>
        <taxon>Nocardioidaceae</taxon>
        <taxon>Nocardioides</taxon>
    </lineage>
</organism>
<keyword evidence="4" id="KW-1185">Reference proteome</keyword>
<keyword evidence="2" id="KW-0812">Transmembrane</keyword>
<keyword evidence="2" id="KW-1133">Transmembrane helix</keyword>
<evidence type="ECO:0000256" key="2">
    <source>
        <dbReference type="SAM" id="Phobius"/>
    </source>
</evidence>
<dbReference type="PANTHER" id="PTHR38441">
    <property type="entry name" value="INTEGRAL MEMBRANE PROTEIN-RELATED"/>
    <property type="match status" value="1"/>
</dbReference>
<accession>A0ABX4QXG7</accession>
<evidence type="ECO:0000256" key="1">
    <source>
        <dbReference type="SAM" id="MobiDB-lite"/>
    </source>
</evidence>
<dbReference type="Proteomes" id="UP000233565">
    <property type="component" value="Unassembled WGS sequence"/>
</dbReference>
<dbReference type="PANTHER" id="PTHR38441:SF1">
    <property type="entry name" value="MEMBRANE PROTEIN"/>
    <property type="match status" value="1"/>
</dbReference>
<reference evidence="3 4" key="1">
    <citation type="submission" date="2017-12" db="EMBL/GenBank/DDBJ databases">
        <title>Pharmacopeia of the Arctic Ocean.</title>
        <authorList>
            <person name="Collins E."/>
            <person name="Ducluzeau A.-L."/>
        </authorList>
    </citation>
    <scope>NUCLEOTIDE SEQUENCE [LARGE SCALE GENOMIC DNA]</scope>
    <source>
        <strain evidence="3 4">DSM 23325</strain>
    </source>
</reference>
<evidence type="ECO:0000313" key="4">
    <source>
        <dbReference type="Proteomes" id="UP000233565"/>
    </source>
</evidence>
<evidence type="ECO:0000313" key="3">
    <source>
        <dbReference type="EMBL" id="PKH40787.1"/>
    </source>
</evidence>
<comment type="caution">
    <text evidence="3">The sequence shown here is derived from an EMBL/GenBank/DDBJ whole genome shotgun (WGS) entry which is preliminary data.</text>
</comment>
<feature type="transmembrane region" description="Helical" evidence="2">
    <location>
        <begin position="47"/>
        <end position="69"/>
    </location>
</feature>
<dbReference type="InterPro" id="IPR007436">
    <property type="entry name" value="DUF485"/>
</dbReference>